<feature type="transmembrane region" description="Helical" evidence="6">
    <location>
        <begin position="386"/>
        <end position="408"/>
    </location>
</feature>
<dbReference type="InterPro" id="IPR011701">
    <property type="entry name" value="MFS"/>
</dbReference>
<keyword evidence="4 6" id="KW-0472">Membrane</keyword>
<dbReference type="GO" id="GO:0016020">
    <property type="term" value="C:membrane"/>
    <property type="evidence" value="ECO:0007669"/>
    <property type="project" value="UniProtKB-SubCell"/>
</dbReference>
<sequence>MKALLNNSNTMSWIAYAPVSNFADGFYGAGMANWFSLVYLICTVPVGIVAMWAGQKFGLRTAILIAAWTNGIGGLIRFGSSFLGDGLRFPVAIFGQAIASVAYPFIMFLPTKVAGTWFPDKQRAIATTIGVMSNPLGVLFANLISPALVRSANHILYLNALTFILCTIACLIATVGVTRSEPKKPPTHSASQAQMPFVEGLKKCFKSKAYMVLFLVMGGGIGMFNCLYTIMQQLLCPKGYDNVFSGICCSLMIVGGVFGATGAGIFVGRTKMYEETMKVAMALAVIAGVVFTQLALHPHLQVWIAITCFMFGVLGLATYPVGLELSAECTFPVSETTSTGLIVLSGQVQGFIFVVLMSLLGKPLTQDAHLQKCTAEDTKDVVPKDMTLAVLVFSGVAVLLVLILIITFKPKYRRLNMEKNAGNKQAAGAKGKDDQGGVELSTISRSAPKTV</sequence>
<dbReference type="AlphaFoldDB" id="A0A914VNP2"/>
<dbReference type="InterPro" id="IPR036259">
    <property type="entry name" value="MFS_trans_sf"/>
</dbReference>
<accession>A0A914VNP2</accession>
<evidence type="ECO:0000256" key="3">
    <source>
        <dbReference type="ARBA" id="ARBA00022989"/>
    </source>
</evidence>
<evidence type="ECO:0000256" key="1">
    <source>
        <dbReference type="ARBA" id="ARBA00004141"/>
    </source>
</evidence>
<dbReference type="WBParaSite" id="PSAMB.scaffold219size64458.g3432.t1">
    <property type="protein sequence ID" value="PSAMB.scaffold219size64458.g3432.t1"/>
    <property type="gene ID" value="PSAMB.scaffold219size64458.g3432"/>
</dbReference>
<keyword evidence="3 6" id="KW-1133">Transmembrane helix</keyword>
<evidence type="ECO:0000256" key="5">
    <source>
        <dbReference type="SAM" id="MobiDB-lite"/>
    </source>
</evidence>
<feature type="transmembrane region" description="Helical" evidence="6">
    <location>
        <begin position="89"/>
        <end position="109"/>
    </location>
</feature>
<feature type="transmembrane region" description="Helical" evidence="6">
    <location>
        <begin position="302"/>
        <end position="321"/>
    </location>
</feature>
<evidence type="ECO:0000256" key="6">
    <source>
        <dbReference type="SAM" id="Phobius"/>
    </source>
</evidence>
<dbReference type="PANTHER" id="PTHR10924">
    <property type="entry name" value="MAJOR FACILITATOR SUPERFAMILY PROTEIN-RELATED"/>
    <property type="match status" value="1"/>
</dbReference>
<feature type="transmembrane region" description="Helical" evidence="6">
    <location>
        <begin position="341"/>
        <end position="360"/>
    </location>
</feature>
<evidence type="ECO:0000313" key="8">
    <source>
        <dbReference type="WBParaSite" id="PSAMB.scaffold219size64458.g3432.t1"/>
    </source>
</evidence>
<proteinExistence type="predicted"/>
<evidence type="ECO:0000256" key="4">
    <source>
        <dbReference type="ARBA" id="ARBA00023136"/>
    </source>
</evidence>
<keyword evidence="2 6" id="KW-0812">Transmembrane</keyword>
<feature type="transmembrane region" description="Helical" evidence="6">
    <location>
        <begin position="243"/>
        <end position="267"/>
    </location>
</feature>
<protein>
    <submittedName>
        <fullName evidence="8">Major facilitator superfamily (MFS) profile domain-containing protein</fullName>
    </submittedName>
</protein>
<organism evidence="7 8">
    <name type="scientific">Plectus sambesii</name>
    <dbReference type="NCBI Taxonomy" id="2011161"/>
    <lineage>
        <taxon>Eukaryota</taxon>
        <taxon>Metazoa</taxon>
        <taxon>Ecdysozoa</taxon>
        <taxon>Nematoda</taxon>
        <taxon>Chromadorea</taxon>
        <taxon>Plectida</taxon>
        <taxon>Plectina</taxon>
        <taxon>Plectoidea</taxon>
        <taxon>Plectidae</taxon>
        <taxon>Plectus</taxon>
    </lineage>
</organism>
<feature type="transmembrane region" description="Helical" evidence="6">
    <location>
        <begin position="209"/>
        <end position="231"/>
    </location>
</feature>
<dbReference type="Pfam" id="PF07690">
    <property type="entry name" value="MFS_1"/>
    <property type="match status" value="1"/>
</dbReference>
<feature type="region of interest" description="Disordered" evidence="5">
    <location>
        <begin position="423"/>
        <end position="451"/>
    </location>
</feature>
<evidence type="ECO:0000256" key="2">
    <source>
        <dbReference type="ARBA" id="ARBA00022692"/>
    </source>
</evidence>
<evidence type="ECO:0000313" key="7">
    <source>
        <dbReference type="Proteomes" id="UP000887566"/>
    </source>
</evidence>
<dbReference type="GO" id="GO:0022857">
    <property type="term" value="F:transmembrane transporter activity"/>
    <property type="evidence" value="ECO:0007669"/>
    <property type="project" value="InterPro"/>
</dbReference>
<reference evidence="8" key="1">
    <citation type="submission" date="2022-11" db="UniProtKB">
        <authorList>
            <consortium name="WormBaseParasite"/>
        </authorList>
    </citation>
    <scope>IDENTIFICATION</scope>
</reference>
<name>A0A914VNP2_9BILA</name>
<dbReference type="Gene3D" id="1.20.1250.20">
    <property type="entry name" value="MFS general substrate transporter like domains"/>
    <property type="match status" value="1"/>
</dbReference>
<keyword evidence="7" id="KW-1185">Reference proteome</keyword>
<dbReference type="Proteomes" id="UP000887566">
    <property type="component" value="Unplaced"/>
</dbReference>
<comment type="subcellular location">
    <subcellularLocation>
        <location evidence="1">Membrane</location>
        <topology evidence="1">Multi-pass membrane protein</topology>
    </subcellularLocation>
</comment>
<feature type="transmembrane region" description="Helical" evidence="6">
    <location>
        <begin position="129"/>
        <end position="149"/>
    </location>
</feature>
<feature type="transmembrane region" description="Helical" evidence="6">
    <location>
        <begin position="155"/>
        <end position="177"/>
    </location>
</feature>
<feature type="transmembrane region" description="Helical" evidence="6">
    <location>
        <begin position="279"/>
        <end position="296"/>
    </location>
</feature>
<feature type="transmembrane region" description="Helical" evidence="6">
    <location>
        <begin position="34"/>
        <end position="54"/>
    </location>
</feature>
<dbReference type="InterPro" id="IPR049680">
    <property type="entry name" value="FLVCR1-2_SLC49-like"/>
</dbReference>
<dbReference type="SUPFAM" id="SSF103473">
    <property type="entry name" value="MFS general substrate transporter"/>
    <property type="match status" value="1"/>
</dbReference>
<feature type="transmembrane region" description="Helical" evidence="6">
    <location>
        <begin position="61"/>
        <end position="83"/>
    </location>
</feature>
<feature type="compositionally biased region" description="Polar residues" evidence="5">
    <location>
        <begin position="441"/>
        <end position="451"/>
    </location>
</feature>
<dbReference type="CDD" id="cd17399">
    <property type="entry name" value="MFS_MFSD7"/>
    <property type="match status" value="1"/>
</dbReference>
<dbReference type="PANTHER" id="PTHR10924:SF6">
    <property type="entry name" value="SOLUTE CARRIER FAMILY 49 MEMBER A3"/>
    <property type="match status" value="1"/>
</dbReference>